<keyword evidence="2" id="KW-1185">Reference proteome</keyword>
<evidence type="ECO:0000313" key="2">
    <source>
        <dbReference type="Proteomes" id="UP001161247"/>
    </source>
</evidence>
<gene>
    <name evidence="1" type="ORF">OLC1_LOCUS4527</name>
</gene>
<protein>
    <submittedName>
        <fullName evidence="1">OLC1v1028396C1</fullName>
    </submittedName>
</protein>
<proteinExistence type="predicted"/>
<evidence type="ECO:0000313" key="1">
    <source>
        <dbReference type="EMBL" id="CAI9093001.1"/>
    </source>
</evidence>
<organism evidence="1 2">
    <name type="scientific">Oldenlandia corymbosa var. corymbosa</name>
    <dbReference type="NCBI Taxonomy" id="529605"/>
    <lineage>
        <taxon>Eukaryota</taxon>
        <taxon>Viridiplantae</taxon>
        <taxon>Streptophyta</taxon>
        <taxon>Embryophyta</taxon>
        <taxon>Tracheophyta</taxon>
        <taxon>Spermatophyta</taxon>
        <taxon>Magnoliopsida</taxon>
        <taxon>eudicotyledons</taxon>
        <taxon>Gunneridae</taxon>
        <taxon>Pentapetalae</taxon>
        <taxon>asterids</taxon>
        <taxon>lamiids</taxon>
        <taxon>Gentianales</taxon>
        <taxon>Rubiaceae</taxon>
        <taxon>Rubioideae</taxon>
        <taxon>Spermacoceae</taxon>
        <taxon>Hedyotis-Oldenlandia complex</taxon>
        <taxon>Oldenlandia</taxon>
    </lineage>
</organism>
<name>A0AAV1CBV7_OLDCO</name>
<accession>A0AAV1CBV7</accession>
<dbReference type="AlphaFoldDB" id="A0AAV1CBV7"/>
<dbReference type="EMBL" id="OX459119">
    <property type="protein sequence ID" value="CAI9093001.1"/>
    <property type="molecule type" value="Genomic_DNA"/>
</dbReference>
<sequence>MDNERSSGVYIYHGQKEIVWEVLWSSTDLSDRYCLEDQELVPAGCGGRRFPQTVTSEAAKIGSENKFKDNRWVIETRDLRRVEDPDMVEQIREAKWIWEM</sequence>
<reference evidence="1" key="1">
    <citation type="submission" date="2023-03" db="EMBL/GenBank/DDBJ databases">
        <authorList>
            <person name="Julca I."/>
        </authorList>
    </citation>
    <scope>NUCLEOTIDE SEQUENCE</scope>
</reference>
<dbReference type="Proteomes" id="UP001161247">
    <property type="component" value="Chromosome 2"/>
</dbReference>